<keyword evidence="6" id="KW-0547">Nucleotide-binding</keyword>
<dbReference type="AlphaFoldDB" id="A0AAC9TT77"/>
<evidence type="ECO:0000256" key="9">
    <source>
        <dbReference type="ARBA" id="ARBA00022970"/>
    </source>
</evidence>
<proteinExistence type="inferred from homology"/>
<evidence type="ECO:0000256" key="8">
    <source>
        <dbReference type="ARBA" id="ARBA00022967"/>
    </source>
</evidence>
<keyword evidence="4" id="KW-0813">Transport</keyword>
<evidence type="ECO:0000259" key="11">
    <source>
        <dbReference type="PROSITE" id="PS50893"/>
    </source>
</evidence>
<dbReference type="InterPro" id="IPR003593">
    <property type="entry name" value="AAA+_ATPase"/>
</dbReference>
<protein>
    <recommendedName>
        <fullName evidence="3">Cell division ATP-binding protein FtsE</fullName>
    </recommendedName>
</protein>
<evidence type="ECO:0000256" key="3">
    <source>
        <dbReference type="ARBA" id="ARBA00020019"/>
    </source>
</evidence>
<dbReference type="PANTHER" id="PTHR43166:SF30">
    <property type="entry name" value="METHIONINE IMPORT ATP-BINDING PROTEIN METN"/>
    <property type="match status" value="1"/>
</dbReference>
<sequence length="350" mass="39377">MIVLENVSKVFKTAKNKQLNAVNNVSLKINKGEIYGIIGFSGAGKSTLVRCINLLERPTSGKVYVDEEELTSLKPKELREKRKKMGMIFQQFNLFSSRTVFKNVAYPLRYRGLSKEEIEKKVMSLLELVDIKEKANVYPSQLSGGQKQRVAIARALANDPQILLCDEATSALDPQTTSSILKLLKKLNEDLGITIVVITHEMNVVKELCHRVAVMNKGTLIEEGDIFEVFSHPKNQITQEFIDTTSNLSKIYTLVEEKDKITNIKAGECIVRLKYKRDSVGEALVSHVSRKFNVDVNIIFGNVELIDDSLLGGLVVILHEKEKGGITNTIKFFQEQNVDAEVIKDARYDE</sequence>
<dbReference type="InterPro" id="IPR003439">
    <property type="entry name" value="ABC_transporter-like_ATP-bd"/>
</dbReference>
<evidence type="ECO:0000256" key="1">
    <source>
        <dbReference type="ARBA" id="ARBA00002579"/>
    </source>
</evidence>
<dbReference type="SUPFAM" id="SSF55021">
    <property type="entry name" value="ACT-like"/>
    <property type="match status" value="1"/>
</dbReference>
<reference evidence="12 13" key="1">
    <citation type="submission" date="2017-02" db="EMBL/GenBank/DDBJ databases">
        <title>Complete genome sequence of Brachyspira hampsonii genomovar I strain NSH-16 (ATCC BAA-2463).</title>
        <authorList>
            <person name="Mirajkar N.S."/>
            <person name="Gebhart C.J."/>
        </authorList>
    </citation>
    <scope>NUCLEOTIDE SEQUENCE [LARGE SCALE GENOMIC DNA]</scope>
    <source>
        <strain evidence="12 13">NSH-16</strain>
    </source>
</reference>
<evidence type="ECO:0000256" key="4">
    <source>
        <dbReference type="ARBA" id="ARBA00022448"/>
    </source>
</evidence>
<dbReference type="RefSeq" id="WP_008728755.1">
    <property type="nucleotide sequence ID" value="NZ_CP019914.1"/>
</dbReference>
<dbReference type="InterPro" id="IPR050086">
    <property type="entry name" value="MetN_ABC_transporter-like"/>
</dbReference>
<comment type="function">
    <text evidence="1">Part of the ABC transporter FtsEX involved in cellular division. Important for assembly or stability of the septal ring.</text>
</comment>
<dbReference type="InterPro" id="IPR018449">
    <property type="entry name" value="NIL_domain"/>
</dbReference>
<dbReference type="GO" id="GO:0005524">
    <property type="term" value="F:ATP binding"/>
    <property type="evidence" value="ECO:0007669"/>
    <property type="project" value="UniProtKB-KW"/>
</dbReference>
<dbReference type="InterPro" id="IPR027417">
    <property type="entry name" value="P-loop_NTPase"/>
</dbReference>
<dbReference type="InterPro" id="IPR045865">
    <property type="entry name" value="ACT-like_dom_sf"/>
</dbReference>
<dbReference type="PROSITE" id="PS00211">
    <property type="entry name" value="ABC_TRANSPORTER_1"/>
    <property type="match status" value="1"/>
</dbReference>
<evidence type="ECO:0000313" key="12">
    <source>
        <dbReference type="EMBL" id="ASJ21406.1"/>
    </source>
</evidence>
<keyword evidence="7 12" id="KW-0067">ATP-binding</keyword>
<evidence type="ECO:0000256" key="5">
    <source>
        <dbReference type="ARBA" id="ARBA00022475"/>
    </source>
</evidence>
<dbReference type="FunFam" id="3.40.50.300:FF:000056">
    <property type="entry name" value="Cell division ATP-binding protein FtsE"/>
    <property type="match status" value="1"/>
</dbReference>
<keyword evidence="8" id="KW-1278">Translocase</keyword>
<accession>A0AAC9TT77</accession>
<dbReference type="GO" id="GO:0006865">
    <property type="term" value="P:amino acid transport"/>
    <property type="evidence" value="ECO:0007669"/>
    <property type="project" value="UniProtKB-KW"/>
</dbReference>
<dbReference type="PROSITE" id="PS50893">
    <property type="entry name" value="ABC_TRANSPORTER_2"/>
    <property type="match status" value="1"/>
</dbReference>
<dbReference type="GO" id="GO:0005886">
    <property type="term" value="C:plasma membrane"/>
    <property type="evidence" value="ECO:0007669"/>
    <property type="project" value="UniProtKB-ARBA"/>
</dbReference>
<organism evidence="12 13">
    <name type="scientific">Brachyspira hampsonii</name>
    <dbReference type="NCBI Taxonomy" id="1287055"/>
    <lineage>
        <taxon>Bacteria</taxon>
        <taxon>Pseudomonadati</taxon>
        <taxon>Spirochaetota</taxon>
        <taxon>Spirochaetia</taxon>
        <taxon>Brachyspirales</taxon>
        <taxon>Brachyspiraceae</taxon>
        <taxon>Brachyspira</taxon>
    </lineage>
</organism>
<dbReference type="Gene3D" id="3.30.70.260">
    <property type="match status" value="1"/>
</dbReference>
<dbReference type="Pfam" id="PF09383">
    <property type="entry name" value="NIL"/>
    <property type="match status" value="1"/>
</dbReference>
<dbReference type="CDD" id="cd03258">
    <property type="entry name" value="ABC_MetN_methionine_transporter"/>
    <property type="match status" value="1"/>
</dbReference>
<name>A0AAC9TT77_9SPIR</name>
<dbReference type="InterPro" id="IPR017871">
    <property type="entry name" value="ABC_transporter-like_CS"/>
</dbReference>
<keyword evidence="9" id="KW-0029">Amino-acid transport</keyword>
<gene>
    <name evidence="12" type="ORF">BHAMNSH16_07010</name>
</gene>
<dbReference type="SMART" id="SM00930">
    <property type="entry name" value="NIL"/>
    <property type="match status" value="1"/>
</dbReference>
<keyword evidence="5" id="KW-1003">Cell membrane</keyword>
<dbReference type="SMART" id="SM00382">
    <property type="entry name" value="AAA"/>
    <property type="match status" value="1"/>
</dbReference>
<dbReference type="Gene3D" id="3.40.50.300">
    <property type="entry name" value="P-loop containing nucleotide triphosphate hydrolases"/>
    <property type="match status" value="1"/>
</dbReference>
<evidence type="ECO:0000256" key="2">
    <source>
        <dbReference type="ARBA" id="ARBA00005417"/>
    </source>
</evidence>
<dbReference type="Proteomes" id="UP000264880">
    <property type="component" value="Chromosome"/>
</dbReference>
<dbReference type="KEGG" id="bhp:BHAMNSH16_07010"/>
<dbReference type="GO" id="GO:0016887">
    <property type="term" value="F:ATP hydrolysis activity"/>
    <property type="evidence" value="ECO:0007669"/>
    <property type="project" value="InterPro"/>
</dbReference>
<evidence type="ECO:0000256" key="7">
    <source>
        <dbReference type="ARBA" id="ARBA00022840"/>
    </source>
</evidence>
<evidence type="ECO:0000256" key="10">
    <source>
        <dbReference type="ARBA" id="ARBA00023136"/>
    </source>
</evidence>
<dbReference type="EMBL" id="CP019914">
    <property type="protein sequence ID" value="ASJ21406.1"/>
    <property type="molecule type" value="Genomic_DNA"/>
</dbReference>
<dbReference type="Pfam" id="PF00005">
    <property type="entry name" value="ABC_tran"/>
    <property type="match status" value="1"/>
</dbReference>
<dbReference type="InterPro" id="IPR041701">
    <property type="entry name" value="MetN_ABC"/>
</dbReference>
<keyword evidence="10" id="KW-0472">Membrane</keyword>
<evidence type="ECO:0000313" key="13">
    <source>
        <dbReference type="Proteomes" id="UP000264880"/>
    </source>
</evidence>
<comment type="similarity">
    <text evidence="2">Belongs to the ABC transporter superfamily.</text>
</comment>
<keyword evidence="13" id="KW-1185">Reference proteome</keyword>
<dbReference type="PANTHER" id="PTHR43166">
    <property type="entry name" value="AMINO ACID IMPORT ATP-BINDING PROTEIN"/>
    <property type="match status" value="1"/>
</dbReference>
<dbReference type="SUPFAM" id="SSF52540">
    <property type="entry name" value="P-loop containing nucleoside triphosphate hydrolases"/>
    <property type="match status" value="1"/>
</dbReference>
<feature type="domain" description="ABC transporter" evidence="11">
    <location>
        <begin position="2"/>
        <end position="242"/>
    </location>
</feature>
<evidence type="ECO:0000256" key="6">
    <source>
        <dbReference type="ARBA" id="ARBA00022741"/>
    </source>
</evidence>